<dbReference type="Proteomes" id="UP000698800">
    <property type="component" value="Unassembled WGS sequence"/>
</dbReference>
<protein>
    <submittedName>
        <fullName evidence="1">Uncharacterized protein</fullName>
    </submittedName>
</protein>
<name>A0A9P8IBQ7_9PEZI</name>
<evidence type="ECO:0000313" key="1">
    <source>
        <dbReference type="EMBL" id="KAH0544780.1"/>
    </source>
</evidence>
<dbReference type="PANTHER" id="PTHR42085:SF2">
    <property type="entry name" value="F-BOX DOMAIN-CONTAINING PROTEIN"/>
    <property type="match status" value="1"/>
</dbReference>
<reference evidence="1" key="1">
    <citation type="submission" date="2021-03" db="EMBL/GenBank/DDBJ databases">
        <title>Comparative genomics and phylogenomic investigation of the class Geoglossomycetes provide insights into ecological specialization and systematics.</title>
        <authorList>
            <person name="Melie T."/>
            <person name="Pirro S."/>
            <person name="Miller A.N."/>
            <person name="Quandt A."/>
        </authorList>
    </citation>
    <scope>NUCLEOTIDE SEQUENCE</scope>
    <source>
        <strain evidence="1">GBOQ0MN5Z8</strain>
    </source>
</reference>
<evidence type="ECO:0000313" key="2">
    <source>
        <dbReference type="Proteomes" id="UP000698800"/>
    </source>
</evidence>
<dbReference type="AlphaFoldDB" id="A0A9P8IBQ7"/>
<gene>
    <name evidence="1" type="ORF">FGG08_001147</name>
</gene>
<proteinExistence type="predicted"/>
<dbReference type="OrthoDB" id="62952at2759"/>
<comment type="caution">
    <text evidence="1">The sequence shown here is derived from an EMBL/GenBank/DDBJ whole genome shotgun (WGS) entry which is preliminary data.</text>
</comment>
<keyword evidence="2" id="KW-1185">Reference proteome</keyword>
<dbReference type="InterPro" id="IPR038883">
    <property type="entry name" value="AN11006-like"/>
</dbReference>
<accession>A0A9P8IBQ7</accession>
<organism evidence="1 2">
    <name type="scientific">Glutinoglossum americanum</name>
    <dbReference type="NCBI Taxonomy" id="1670608"/>
    <lineage>
        <taxon>Eukaryota</taxon>
        <taxon>Fungi</taxon>
        <taxon>Dikarya</taxon>
        <taxon>Ascomycota</taxon>
        <taxon>Pezizomycotina</taxon>
        <taxon>Geoglossomycetes</taxon>
        <taxon>Geoglossales</taxon>
        <taxon>Geoglossaceae</taxon>
        <taxon>Glutinoglossum</taxon>
    </lineage>
</organism>
<dbReference type="PANTHER" id="PTHR42085">
    <property type="entry name" value="F-BOX DOMAIN-CONTAINING PROTEIN"/>
    <property type="match status" value="1"/>
</dbReference>
<dbReference type="EMBL" id="JAGHQL010000014">
    <property type="protein sequence ID" value="KAH0544780.1"/>
    <property type="molecule type" value="Genomic_DNA"/>
</dbReference>
<sequence>MTATFFSLSPEIRLEIYELCLIAPDTVWVNPPPCGRGEGSIFTTSFDGAQCHVAKSADAFFNSAILGLSPALLLVNRRIHTEATTIFYSKNAFGFAGKYAYQHLNSFLDRIGKSNRECLARVDINIPKIKMGWVSEYDGSVVDMFQWWKSKEKQSVTRCHHLSAKGLKSALYRLANECPGLWGLWLRIGLDEKITMQSVVALSEFQLIKSLRVVYLELPNLGDKYASITEDALALLTGGWGWTEYRDEAGPEEKWFLY</sequence>